<accession>A0A8H7AE59</accession>
<dbReference type="InterPro" id="IPR016069">
    <property type="entry name" value="Translin_C"/>
</dbReference>
<dbReference type="Gene3D" id="1.20.58.190">
    <property type="entry name" value="Translin, domain 1"/>
    <property type="match status" value="1"/>
</dbReference>
<dbReference type="InterPro" id="IPR036081">
    <property type="entry name" value="Translin_sf"/>
</dbReference>
<evidence type="ECO:0000313" key="11">
    <source>
        <dbReference type="Proteomes" id="UP000606974"/>
    </source>
</evidence>
<comment type="similarity">
    <text evidence="3">Belongs to the translin family.</text>
</comment>
<dbReference type="GO" id="GO:0005634">
    <property type="term" value="C:nucleus"/>
    <property type="evidence" value="ECO:0007669"/>
    <property type="project" value="UniProtKB-SubCell"/>
</dbReference>
<dbReference type="FunFam" id="1.20.58.200:FF:000002">
    <property type="entry name" value="Putative translin"/>
    <property type="match status" value="1"/>
</dbReference>
<feature type="region of interest" description="Disordered" evidence="9">
    <location>
        <begin position="226"/>
        <end position="256"/>
    </location>
</feature>
<dbReference type="GO" id="GO:0005737">
    <property type="term" value="C:cytoplasm"/>
    <property type="evidence" value="ECO:0007669"/>
    <property type="project" value="UniProtKB-SubCell"/>
</dbReference>
<evidence type="ECO:0008006" key="12">
    <source>
        <dbReference type="Google" id="ProtNLM"/>
    </source>
</evidence>
<keyword evidence="4" id="KW-0963">Cytoplasm</keyword>
<dbReference type="GO" id="GO:0003697">
    <property type="term" value="F:single-stranded DNA binding"/>
    <property type="evidence" value="ECO:0007669"/>
    <property type="project" value="InterPro"/>
</dbReference>
<dbReference type="GO" id="GO:0003723">
    <property type="term" value="F:RNA binding"/>
    <property type="evidence" value="ECO:0007669"/>
    <property type="project" value="UniProtKB-KW"/>
</dbReference>
<feature type="coiled-coil region" evidence="8">
    <location>
        <begin position="11"/>
        <end position="38"/>
    </location>
</feature>
<dbReference type="GO" id="GO:0016070">
    <property type="term" value="P:RNA metabolic process"/>
    <property type="evidence" value="ECO:0007669"/>
    <property type="project" value="InterPro"/>
</dbReference>
<evidence type="ECO:0000256" key="4">
    <source>
        <dbReference type="ARBA" id="ARBA00022490"/>
    </source>
</evidence>
<keyword evidence="5" id="KW-0694">RNA-binding</keyword>
<reference evidence="10" key="1">
    <citation type="submission" date="2020-02" db="EMBL/GenBank/DDBJ databases">
        <authorList>
            <person name="Palmer J.M."/>
        </authorList>
    </citation>
    <scope>NUCLEOTIDE SEQUENCE</scope>
    <source>
        <strain evidence="10">EPUS1.4</strain>
        <tissue evidence="10">Thallus</tissue>
    </source>
</reference>
<dbReference type="GO" id="GO:0043565">
    <property type="term" value="F:sequence-specific DNA binding"/>
    <property type="evidence" value="ECO:0007669"/>
    <property type="project" value="InterPro"/>
</dbReference>
<protein>
    <recommendedName>
        <fullName evidence="12">Translin</fullName>
    </recommendedName>
</protein>
<dbReference type="Proteomes" id="UP000606974">
    <property type="component" value="Unassembled WGS sequence"/>
</dbReference>
<evidence type="ECO:0000256" key="9">
    <source>
        <dbReference type="SAM" id="MobiDB-lite"/>
    </source>
</evidence>
<sequence>MAASNIDPAIFEQLQAKIDEEGRIKDELKDIIQQLEKQGRVTQSILSRIHNTPTGQLGPAVFQPCERSILTQIHLVKVLSDIASKHPFYKWNNLWTREMQNLIFCLQLRHWLAHQELETIEQVGNELGVPINVKDRDIFHLTIEEYLLALTNTIDELTRLAPNAVTLGDFSRPLQISKFIKDIHAGFQLLNLKNDTLRRRSDGIKYAVKKVEDVVYDLSLRGLLPKQRSSDDTPAEAKGGAGAPASDMDSDVFLEG</sequence>
<dbReference type="OrthoDB" id="829at2759"/>
<evidence type="ECO:0000256" key="8">
    <source>
        <dbReference type="SAM" id="Coils"/>
    </source>
</evidence>
<dbReference type="Gene3D" id="1.20.58.200">
    <property type="entry name" value="Translin, domain 2"/>
    <property type="match status" value="1"/>
</dbReference>
<dbReference type="InterPro" id="IPR016068">
    <property type="entry name" value="Translin_N"/>
</dbReference>
<evidence type="ECO:0000256" key="5">
    <source>
        <dbReference type="ARBA" id="ARBA00022884"/>
    </source>
</evidence>
<dbReference type="AlphaFoldDB" id="A0A8H7AE59"/>
<evidence type="ECO:0000313" key="10">
    <source>
        <dbReference type="EMBL" id="KAF7503570.1"/>
    </source>
</evidence>
<keyword evidence="11" id="KW-1185">Reference proteome</keyword>
<dbReference type="Pfam" id="PF01997">
    <property type="entry name" value="Translin"/>
    <property type="match status" value="1"/>
</dbReference>
<keyword evidence="7" id="KW-0539">Nucleus</keyword>
<dbReference type="CDD" id="cd14819">
    <property type="entry name" value="Translin"/>
    <property type="match status" value="1"/>
</dbReference>
<keyword evidence="6" id="KW-0238">DNA-binding</keyword>
<dbReference type="EMBL" id="JAACFV010000171">
    <property type="protein sequence ID" value="KAF7503570.1"/>
    <property type="molecule type" value="Genomic_DNA"/>
</dbReference>
<evidence type="ECO:0000256" key="6">
    <source>
        <dbReference type="ARBA" id="ARBA00023125"/>
    </source>
</evidence>
<comment type="caution">
    <text evidence="10">The sequence shown here is derived from an EMBL/GenBank/DDBJ whole genome shotgun (WGS) entry which is preliminary data.</text>
</comment>
<keyword evidence="8" id="KW-0175">Coiled coil</keyword>
<comment type="subcellular location">
    <subcellularLocation>
        <location evidence="2">Cytoplasm</location>
    </subcellularLocation>
    <subcellularLocation>
        <location evidence="1">Nucleus</location>
    </subcellularLocation>
</comment>
<proteinExistence type="inferred from homology"/>
<name>A0A8H7AE59_9EURO</name>
<evidence type="ECO:0000256" key="7">
    <source>
        <dbReference type="ARBA" id="ARBA00023242"/>
    </source>
</evidence>
<dbReference type="PANTHER" id="PTHR10741">
    <property type="entry name" value="TRANSLIN AND TRANSLIN ASSOCIATED PROTEIN X"/>
    <property type="match status" value="1"/>
</dbReference>
<gene>
    <name evidence="10" type="ORF">GJ744_003598</name>
</gene>
<dbReference type="InterPro" id="IPR002848">
    <property type="entry name" value="Translin_fam"/>
</dbReference>
<dbReference type="SUPFAM" id="SSF74784">
    <property type="entry name" value="Translin"/>
    <property type="match status" value="1"/>
</dbReference>
<evidence type="ECO:0000256" key="2">
    <source>
        <dbReference type="ARBA" id="ARBA00004496"/>
    </source>
</evidence>
<evidence type="ECO:0000256" key="1">
    <source>
        <dbReference type="ARBA" id="ARBA00004123"/>
    </source>
</evidence>
<organism evidence="10 11">
    <name type="scientific">Endocarpon pusillum</name>
    <dbReference type="NCBI Taxonomy" id="364733"/>
    <lineage>
        <taxon>Eukaryota</taxon>
        <taxon>Fungi</taxon>
        <taxon>Dikarya</taxon>
        <taxon>Ascomycota</taxon>
        <taxon>Pezizomycotina</taxon>
        <taxon>Eurotiomycetes</taxon>
        <taxon>Chaetothyriomycetidae</taxon>
        <taxon>Verrucariales</taxon>
        <taxon>Verrucariaceae</taxon>
        <taxon>Endocarpon</taxon>
    </lineage>
</organism>
<evidence type="ECO:0000256" key="3">
    <source>
        <dbReference type="ARBA" id="ARBA00005902"/>
    </source>
</evidence>
<dbReference type="InterPro" id="IPR033956">
    <property type="entry name" value="Translin"/>
</dbReference>